<feature type="domain" description="RWD" evidence="1">
    <location>
        <begin position="10"/>
        <end position="125"/>
    </location>
</feature>
<reference evidence="2" key="1">
    <citation type="submission" date="2021-01" db="EMBL/GenBank/DDBJ databases">
        <title>Adiantum capillus-veneris genome.</title>
        <authorList>
            <person name="Fang Y."/>
            <person name="Liao Q."/>
        </authorList>
    </citation>
    <scope>NUCLEOTIDE SEQUENCE</scope>
    <source>
        <strain evidence="2">H3</strain>
        <tissue evidence="2">Leaf</tissue>
    </source>
</reference>
<dbReference type="InterPro" id="IPR006575">
    <property type="entry name" value="RWD_dom"/>
</dbReference>
<dbReference type="EMBL" id="JABFUD020000011">
    <property type="protein sequence ID" value="KAI5073389.1"/>
    <property type="molecule type" value="Genomic_DNA"/>
</dbReference>
<gene>
    <name evidence="2" type="ORF">GOP47_0011402</name>
</gene>
<sequence>MTDYKQEQEMEIEALQAILMDDIQEVSSADCSLRTTFPCFQIIVSPKDDDEEEPTSIPVRLAVIFAHTENYPDEPPLLEVKSLQGVKGHDLVDLKKKLEQEAMENLGMAMMYTLVTSAKEWLREHYNDTYESDQDEESDEETKDEIIEPHGEAVTVETFLIWRERFEAEQALERARLIPDAALLASKEKRLTGRAWFETGAGKGAKATIEWVEEQDEEELDFEDDFDDGDIDEADMLEHYLSSKA</sequence>
<dbReference type="InterPro" id="IPR040213">
    <property type="entry name" value="GIR2-like"/>
</dbReference>
<dbReference type="FunFam" id="3.10.110.10:FF:000071">
    <property type="entry name" value="RWD domain-containing protein 1"/>
    <property type="match status" value="1"/>
</dbReference>
<organism evidence="2 3">
    <name type="scientific">Adiantum capillus-veneris</name>
    <name type="common">Maidenhair fern</name>
    <dbReference type="NCBI Taxonomy" id="13818"/>
    <lineage>
        <taxon>Eukaryota</taxon>
        <taxon>Viridiplantae</taxon>
        <taxon>Streptophyta</taxon>
        <taxon>Embryophyta</taxon>
        <taxon>Tracheophyta</taxon>
        <taxon>Polypodiopsida</taxon>
        <taxon>Polypodiidae</taxon>
        <taxon>Polypodiales</taxon>
        <taxon>Pteridineae</taxon>
        <taxon>Pteridaceae</taxon>
        <taxon>Vittarioideae</taxon>
        <taxon>Adiantum</taxon>
    </lineage>
</organism>
<proteinExistence type="predicted"/>
<dbReference type="OrthoDB" id="277175at2759"/>
<evidence type="ECO:0000313" key="2">
    <source>
        <dbReference type="EMBL" id="KAI5073389.1"/>
    </source>
</evidence>
<name>A0A9D4ZFD0_ADICA</name>
<protein>
    <recommendedName>
        <fullName evidence="1">RWD domain-containing protein</fullName>
    </recommendedName>
</protein>
<dbReference type="Pfam" id="PF05773">
    <property type="entry name" value="RWD"/>
    <property type="match status" value="1"/>
</dbReference>
<dbReference type="Gene3D" id="3.10.110.10">
    <property type="entry name" value="Ubiquitin Conjugating Enzyme"/>
    <property type="match status" value="1"/>
</dbReference>
<evidence type="ECO:0000259" key="1">
    <source>
        <dbReference type="PROSITE" id="PS50908"/>
    </source>
</evidence>
<dbReference type="SMART" id="SM00591">
    <property type="entry name" value="RWD"/>
    <property type="match status" value="1"/>
</dbReference>
<dbReference type="PANTHER" id="PTHR12292">
    <property type="entry name" value="RWD DOMAIN-CONTAINING PROTEIN"/>
    <property type="match status" value="1"/>
</dbReference>
<accession>A0A9D4ZFD0</accession>
<dbReference type="PROSITE" id="PS50908">
    <property type="entry name" value="RWD"/>
    <property type="match status" value="1"/>
</dbReference>
<dbReference type="SUPFAM" id="SSF54495">
    <property type="entry name" value="UBC-like"/>
    <property type="match status" value="1"/>
</dbReference>
<dbReference type="Proteomes" id="UP000886520">
    <property type="component" value="Chromosome 11"/>
</dbReference>
<dbReference type="AlphaFoldDB" id="A0A9D4ZFD0"/>
<evidence type="ECO:0000313" key="3">
    <source>
        <dbReference type="Proteomes" id="UP000886520"/>
    </source>
</evidence>
<dbReference type="InterPro" id="IPR016135">
    <property type="entry name" value="UBQ-conjugating_enzyme/RWD"/>
</dbReference>
<dbReference type="CDD" id="cd23823">
    <property type="entry name" value="RWD_GCN2"/>
    <property type="match status" value="1"/>
</dbReference>
<comment type="caution">
    <text evidence="2">The sequence shown here is derived from an EMBL/GenBank/DDBJ whole genome shotgun (WGS) entry which is preliminary data.</text>
</comment>
<keyword evidence="3" id="KW-1185">Reference proteome</keyword>